<keyword evidence="3" id="KW-1185">Reference proteome</keyword>
<dbReference type="Proteomes" id="UP000427906">
    <property type="component" value="Chromosome"/>
</dbReference>
<evidence type="ECO:0000256" key="1">
    <source>
        <dbReference type="SAM" id="MobiDB-lite"/>
    </source>
</evidence>
<sequence>MIERIHLDPKLEKCLATLRKGSRRTCLAANRVAAIIMEVKRGKLPPEEMCTFTRNGEARIKGCRKYNLGAGYRLVSLKQGDDLYLLFVGTHDECDRWIENNREHLPLQRIAGRCSTVKRTARKKSDSETSPLMPEMEPDEDWIPPLSDRDLRRVFSGLVGDKQVES</sequence>
<evidence type="ECO:0000313" key="3">
    <source>
        <dbReference type="Proteomes" id="UP000427906"/>
    </source>
</evidence>
<proteinExistence type="predicted"/>
<dbReference type="KEGG" id="dalk:DSCA_25560"/>
<accession>A0A5K7YHM2</accession>
<name>A0A5K7YHM2_9BACT</name>
<organism evidence="2 3">
    <name type="scientific">Desulfosarcina alkanivorans</name>
    <dbReference type="NCBI Taxonomy" id="571177"/>
    <lineage>
        <taxon>Bacteria</taxon>
        <taxon>Pseudomonadati</taxon>
        <taxon>Thermodesulfobacteriota</taxon>
        <taxon>Desulfobacteria</taxon>
        <taxon>Desulfobacterales</taxon>
        <taxon>Desulfosarcinaceae</taxon>
        <taxon>Desulfosarcina</taxon>
    </lineage>
</organism>
<gene>
    <name evidence="2" type="ORF">DSCA_25560</name>
</gene>
<dbReference type="RefSeq" id="WP_155316761.1">
    <property type="nucleotide sequence ID" value="NZ_AP021874.1"/>
</dbReference>
<reference evidence="2 3" key="1">
    <citation type="submission" date="2019-11" db="EMBL/GenBank/DDBJ databases">
        <title>Comparative genomics of hydrocarbon-degrading Desulfosarcina strains.</title>
        <authorList>
            <person name="Watanabe M."/>
            <person name="Kojima H."/>
            <person name="Fukui M."/>
        </authorList>
    </citation>
    <scope>NUCLEOTIDE SEQUENCE [LARGE SCALE GENOMIC DNA]</scope>
    <source>
        <strain evidence="2 3">PL12</strain>
    </source>
</reference>
<dbReference type="EMBL" id="AP021874">
    <property type="protein sequence ID" value="BBO68626.1"/>
    <property type="molecule type" value="Genomic_DNA"/>
</dbReference>
<protein>
    <submittedName>
        <fullName evidence="2">Uncharacterized protein</fullName>
    </submittedName>
</protein>
<evidence type="ECO:0000313" key="2">
    <source>
        <dbReference type="EMBL" id="BBO68626.1"/>
    </source>
</evidence>
<dbReference type="OrthoDB" id="5420793at2"/>
<feature type="region of interest" description="Disordered" evidence="1">
    <location>
        <begin position="118"/>
        <end position="146"/>
    </location>
</feature>
<dbReference type="AlphaFoldDB" id="A0A5K7YHM2"/>